<evidence type="ECO:0000313" key="1">
    <source>
        <dbReference type="EMBL" id="CCI39305.1"/>
    </source>
</evidence>
<proteinExistence type="predicted"/>
<dbReference type="AlphaFoldDB" id="A0A024FZ26"/>
<dbReference type="Proteomes" id="UP000053237">
    <property type="component" value="Unassembled WGS sequence"/>
</dbReference>
<evidence type="ECO:0000313" key="2">
    <source>
        <dbReference type="Proteomes" id="UP000053237"/>
    </source>
</evidence>
<dbReference type="InParanoid" id="A0A024FZ26"/>
<name>A0A024FZ26_9STRA</name>
<keyword evidence="2" id="KW-1185">Reference proteome</keyword>
<accession>A0A024FZ26</accession>
<protein>
    <submittedName>
        <fullName evidence="1">Uncharacterized protein</fullName>
    </submittedName>
</protein>
<sequence length="432" mass="49832">MFPSSAIPSNTLDIYTNLWISPTSTKHWRNESLGPYYIDISQIAYIYSKQSDFRTQYASPKSISESMADDNIWASPIDEIVIDLEPFAPSNTTKSVLTVKMLSMHNELNDPNHISPSTFRRTQSLPLSEQKISCFPIQSPVESKKSDGSVLVFSPVFSIQAVYALSWSAKFLLGIHEPLRHAVFVIDSFVKHLPTELDANQLEKHLPSIQQLVHEIISFFRSAFSTFMKAQHHSKSAILFPLLPQLRSTMKENIKQMYGTLDAQYLRMEAQYNVLTSMPKRNNWTLWILELELFRRNFYELGTTLQGVLNTEERQLEPAMRQAFTKSTFQAYVLPRLLKSFKSKFIVLVWIIERSKVWGGTSEQAEWISLMPHTVKFFYRKLCRNTYTHHIDVITNKVEVFRKRVIFTMSEQGSDESLVEQSEAGGMRCAIM</sequence>
<comment type="caution">
    <text evidence="1">The sequence shown here is derived from an EMBL/GenBank/DDBJ whole genome shotgun (WGS) entry which is preliminary data.</text>
</comment>
<gene>
    <name evidence="1" type="ORF">BN9_000880</name>
</gene>
<reference evidence="1 2" key="1">
    <citation type="submission" date="2012-05" db="EMBL/GenBank/DDBJ databases">
        <title>Recombination and specialization in a pathogen metapopulation.</title>
        <authorList>
            <person name="Gardiner A."/>
            <person name="Kemen E."/>
            <person name="Schultz-Larsen T."/>
            <person name="MacLean D."/>
            <person name="Van Oosterhout C."/>
            <person name="Jones J.D.G."/>
        </authorList>
    </citation>
    <scope>NUCLEOTIDE SEQUENCE [LARGE SCALE GENOMIC DNA]</scope>
    <source>
        <strain evidence="1 2">Ac Nc2</strain>
    </source>
</reference>
<dbReference type="EMBL" id="CAIX01000001">
    <property type="protein sequence ID" value="CCI39305.1"/>
    <property type="molecule type" value="Genomic_DNA"/>
</dbReference>
<dbReference type="OrthoDB" id="151784at2759"/>
<organism evidence="1 2">
    <name type="scientific">Albugo candida</name>
    <dbReference type="NCBI Taxonomy" id="65357"/>
    <lineage>
        <taxon>Eukaryota</taxon>
        <taxon>Sar</taxon>
        <taxon>Stramenopiles</taxon>
        <taxon>Oomycota</taxon>
        <taxon>Peronosporomycetes</taxon>
        <taxon>Albuginales</taxon>
        <taxon>Albuginaceae</taxon>
        <taxon>Albugo</taxon>
    </lineage>
</organism>